<sequence length="716" mass="81125">MEAPQFPSLQPRIADQPWFYVDRPCDDESELTQLEKEHQSADEDEEDDEDDDNEDDESDSNEDEDDELDADDINYDQDSPQIAALRNRKVELDECNNNSQNESHLLSRAVSALGDEALSIVTVPTKGGDVEKVHGFDGSNETVRCPSAGSVRSAKSSGVTWNESVVEHSVQSTSRYSKEEDVVRPRRFFSIVLSCIYGVFVFTMGSTFCVTDRVLDEFHAPEIFSIVIASVGMSWLALFHVDILRYKYSASRQVRSKVRPSQIGLYVHSAASVFSTYARKTPAPELWFLSGRHSGSFYLKGGMVVFCFCHLVNEGLLLQRSIQALLWHGCNTKDVLNIVFHVQRPTYSFYQLFMAFKYSNIVINHSTGFVRFGLMHMIGTCLYFWFSSIVQEYRHNTHYGDDSGYLAVMNETVYTYHGNGSSLNGGPMLNTIAITPYLHPFTIEYNIILAGVWFIVWQNVGTEPSHHFARRESMFAESSTDQQHDASYHSNLVVSADCHAANKGLFAGIFLLLTAIVSLVIGQVAFSGPHFDGVESIIFLVQDTVLIVVSLLAVVWGYVKISKLDCNVHPITLLDDVLLYVPLPFYFVYYIMSVTADVWYWNFTSVVSHLLTVAQVVVQTIFLSDGLRRCSNSRRHRFTKPGREMVTFLIICNVTIWVTNTFNMEKHHLNQNVRLCFGDDAWVMVKHATFPLMLFYRFHASVCLADIWKSAYESGD</sequence>
<keyword evidence="3" id="KW-0813">Transport</keyword>
<dbReference type="GO" id="GO:0015252">
    <property type="term" value="F:proton channel activity"/>
    <property type="evidence" value="ECO:0007669"/>
    <property type="project" value="InterPro"/>
</dbReference>
<evidence type="ECO:0000256" key="11">
    <source>
        <dbReference type="SAM" id="MobiDB-lite"/>
    </source>
</evidence>
<gene>
    <name evidence="13" type="ORF">HPB52_016478</name>
</gene>
<reference evidence="13" key="1">
    <citation type="journal article" date="2020" name="Cell">
        <title>Large-Scale Comparative Analyses of Tick Genomes Elucidate Their Genetic Diversity and Vector Capacities.</title>
        <authorList>
            <consortium name="Tick Genome and Microbiome Consortium (TIGMIC)"/>
            <person name="Jia N."/>
            <person name="Wang J."/>
            <person name="Shi W."/>
            <person name="Du L."/>
            <person name="Sun Y."/>
            <person name="Zhan W."/>
            <person name="Jiang J.F."/>
            <person name="Wang Q."/>
            <person name="Zhang B."/>
            <person name="Ji P."/>
            <person name="Bell-Sakyi L."/>
            <person name="Cui X.M."/>
            <person name="Yuan T.T."/>
            <person name="Jiang B.G."/>
            <person name="Yang W.F."/>
            <person name="Lam T.T."/>
            <person name="Chang Q.C."/>
            <person name="Ding S.J."/>
            <person name="Wang X.J."/>
            <person name="Zhu J.G."/>
            <person name="Ruan X.D."/>
            <person name="Zhao L."/>
            <person name="Wei J.T."/>
            <person name="Ye R.Z."/>
            <person name="Que T.C."/>
            <person name="Du C.H."/>
            <person name="Zhou Y.H."/>
            <person name="Cheng J.X."/>
            <person name="Dai P.F."/>
            <person name="Guo W.B."/>
            <person name="Han X.H."/>
            <person name="Huang E.J."/>
            <person name="Li L.F."/>
            <person name="Wei W."/>
            <person name="Gao Y.C."/>
            <person name="Liu J.Z."/>
            <person name="Shao H.Z."/>
            <person name="Wang X."/>
            <person name="Wang C.C."/>
            <person name="Yang T.C."/>
            <person name="Huo Q.B."/>
            <person name="Li W."/>
            <person name="Chen H.Y."/>
            <person name="Chen S.E."/>
            <person name="Zhou L.G."/>
            <person name="Ni X.B."/>
            <person name="Tian J.H."/>
            <person name="Sheng Y."/>
            <person name="Liu T."/>
            <person name="Pan Y.S."/>
            <person name="Xia L.Y."/>
            <person name="Li J."/>
            <person name="Zhao F."/>
            <person name="Cao W.C."/>
        </authorList>
    </citation>
    <scope>NUCLEOTIDE SEQUENCE</scope>
    <source>
        <strain evidence="13">Rsan-2018</strain>
    </source>
</reference>
<evidence type="ECO:0000256" key="3">
    <source>
        <dbReference type="ARBA" id="ARBA00022448"/>
    </source>
</evidence>
<feature type="transmembrane region" description="Helical" evidence="12">
    <location>
        <begin position="223"/>
        <end position="241"/>
    </location>
</feature>
<feature type="transmembrane region" description="Helical" evidence="12">
    <location>
        <begin position="571"/>
        <end position="592"/>
    </location>
</feature>
<feature type="transmembrane region" description="Helical" evidence="12">
    <location>
        <begin position="505"/>
        <end position="525"/>
    </location>
</feature>
<keyword evidence="7 12" id="KW-1133">Transmembrane helix</keyword>
<evidence type="ECO:0000256" key="6">
    <source>
        <dbReference type="ARBA" id="ARBA00022781"/>
    </source>
</evidence>
<dbReference type="PANTHER" id="PTHR21522">
    <property type="entry name" value="PROTON CHANNEL OTOP"/>
    <property type="match status" value="1"/>
</dbReference>
<feature type="transmembrane region" description="Helical" evidence="12">
    <location>
        <begin position="645"/>
        <end position="662"/>
    </location>
</feature>
<feature type="compositionally biased region" description="Acidic residues" evidence="11">
    <location>
        <begin position="42"/>
        <end position="75"/>
    </location>
</feature>
<keyword evidence="14" id="KW-1185">Reference proteome</keyword>
<protein>
    <recommendedName>
        <fullName evidence="15">Otopetrin</fullName>
    </recommendedName>
</protein>
<dbReference type="VEuPathDB" id="VectorBase:RSAN_031139"/>
<dbReference type="PANTHER" id="PTHR21522:SF58">
    <property type="entry name" value="AGAP000074-PA"/>
    <property type="match status" value="1"/>
</dbReference>
<evidence type="ECO:0000256" key="5">
    <source>
        <dbReference type="ARBA" id="ARBA00022692"/>
    </source>
</evidence>
<name>A0A9D4T478_RHISA</name>
<evidence type="ECO:0008006" key="15">
    <source>
        <dbReference type="Google" id="ProtNLM"/>
    </source>
</evidence>
<proteinExistence type="inferred from homology"/>
<evidence type="ECO:0000256" key="4">
    <source>
        <dbReference type="ARBA" id="ARBA00022475"/>
    </source>
</evidence>
<evidence type="ECO:0000256" key="1">
    <source>
        <dbReference type="ARBA" id="ARBA00004651"/>
    </source>
</evidence>
<dbReference type="GO" id="GO:0005886">
    <property type="term" value="C:plasma membrane"/>
    <property type="evidence" value="ECO:0007669"/>
    <property type="project" value="UniProtKB-SubCell"/>
</dbReference>
<evidence type="ECO:0000256" key="12">
    <source>
        <dbReference type="SAM" id="Phobius"/>
    </source>
</evidence>
<feature type="region of interest" description="Disordered" evidence="11">
    <location>
        <begin position="23"/>
        <end position="77"/>
    </location>
</feature>
<keyword evidence="4" id="KW-1003">Cell membrane</keyword>
<dbReference type="Pfam" id="PF03189">
    <property type="entry name" value="Otopetrin"/>
    <property type="match status" value="2"/>
</dbReference>
<dbReference type="AlphaFoldDB" id="A0A9D4T478"/>
<keyword evidence="6" id="KW-0375">Hydrogen ion transport</keyword>
<dbReference type="VEuPathDB" id="VectorBase:RSAN_038986"/>
<evidence type="ECO:0000313" key="14">
    <source>
        <dbReference type="Proteomes" id="UP000821837"/>
    </source>
</evidence>
<comment type="similarity">
    <text evidence="2">Belongs to the otopetrin family.</text>
</comment>
<dbReference type="EMBL" id="JABSTV010001248">
    <property type="protein sequence ID" value="KAH7969283.1"/>
    <property type="molecule type" value="Genomic_DNA"/>
</dbReference>
<organism evidence="13 14">
    <name type="scientific">Rhipicephalus sanguineus</name>
    <name type="common">Brown dog tick</name>
    <name type="synonym">Ixodes sanguineus</name>
    <dbReference type="NCBI Taxonomy" id="34632"/>
    <lineage>
        <taxon>Eukaryota</taxon>
        <taxon>Metazoa</taxon>
        <taxon>Ecdysozoa</taxon>
        <taxon>Arthropoda</taxon>
        <taxon>Chelicerata</taxon>
        <taxon>Arachnida</taxon>
        <taxon>Acari</taxon>
        <taxon>Parasitiformes</taxon>
        <taxon>Ixodida</taxon>
        <taxon>Ixodoidea</taxon>
        <taxon>Ixodidae</taxon>
        <taxon>Rhipicephalinae</taxon>
        <taxon>Rhipicephalus</taxon>
        <taxon>Rhipicephalus</taxon>
    </lineage>
</organism>
<evidence type="ECO:0000256" key="7">
    <source>
        <dbReference type="ARBA" id="ARBA00022989"/>
    </source>
</evidence>
<dbReference type="InterPro" id="IPR026182">
    <property type="entry name" value="ANAPC15"/>
</dbReference>
<feature type="transmembrane region" description="Helical" evidence="12">
    <location>
        <begin position="188"/>
        <end position="208"/>
    </location>
</feature>
<keyword evidence="8" id="KW-0406">Ion transport</keyword>
<evidence type="ECO:0000256" key="8">
    <source>
        <dbReference type="ARBA" id="ARBA00023065"/>
    </source>
</evidence>
<keyword evidence="9 12" id="KW-0472">Membrane</keyword>
<evidence type="ECO:0000256" key="10">
    <source>
        <dbReference type="ARBA" id="ARBA00023303"/>
    </source>
</evidence>
<reference evidence="13" key="2">
    <citation type="submission" date="2021-09" db="EMBL/GenBank/DDBJ databases">
        <authorList>
            <person name="Jia N."/>
            <person name="Wang J."/>
            <person name="Shi W."/>
            <person name="Du L."/>
            <person name="Sun Y."/>
            <person name="Zhan W."/>
            <person name="Jiang J."/>
            <person name="Wang Q."/>
            <person name="Zhang B."/>
            <person name="Ji P."/>
            <person name="Sakyi L.B."/>
            <person name="Cui X."/>
            <person name="Yuan T."/>
            <person name="Jiang B."/>
            <person name="Yang W."/>
            <person name="Lam T.T.-Y."/>
            <person name="Chang Q."/>
            <person name="Ding S."/>
            <person name="Wang X."/>
            <person name="Zhu J."/>
            <person name="Ruan X."/>
            <person name="Zhao L."/>
            <person name="Wei J."/>
            <person name="Que T."/>
            <person name="Du C."/>
            <person name="Cheng J."/>
            <person name="Dai P."/>
            <person name="Han X."/>
            <person name="Huang E."/>
            <person name="Gao Y."/>
            <person name="Liu J."/>
            <person name="Shao H."/>
            <person name="Ye R."/>
            <person name="Li L."/>
            <person name="Wei W."/>
            <person name="Wang X."/>
            <person name="Wang C."/>
            <person name="Huo Q."/>
            <person name="Li W."/>
            <person name="Guo W."/>
            <person name="Chen H."/>
            <person name="Chen S."/>
            <person name="Zhou L."/>
            <person name="Zhou L."/>
            <person name="Ni X."/>
            <person name="Tian J."/>
            <person name="Zhou Y."/>
            <person name="Sheng Y."/>
            <person name="Liu T."/>
            <person name="Pan Y."/>
            <person name="Xia L."/>
            <person name="Li J."/>
            <person name="Zhao F."/>
            <person name="Cao W."/>
        </authorList>
    </citation>
    <scope>NUCLEOTIDE SEQUENCE</scope>
    <source>
        <strain evidence="13">Rsan-2018</strain>
        <tissue evidence="13">Larvae</tissue>
    </source>
</reference>
<keyword evidence="10" id="KW-0407">Ion channel</keyword>
<dbReference type="InterPro" id="IPR004878">
    <property type="entry name" value="Otopetrin"/>
</dbReference>
<feature type="transmembrane region" description="Helical" evidence="12">
    <location>
        <begin position="537"/>
        <end position="559"/>
    </location>
</feature>
<dbReference type="GO" id="GO:0090266">
    <property type="term" value="P:regulation of mitotic cell cycle spindle assembly checkpoint"/>
    <property type="evidence" value="ECO:0007669"/>
    <property type="project" value="InterPro"/>
</dbReference>
<accession>A0A9D4T478</accession>
<evidence type="ECO:0000256" key="9">
    <source>
        <dbReference type="ARBA" id="ARBA00023136"/>
    </source>
</evidence>
<comment type="subcellular location">
    <subcellularLocation>
        <location evidence="1">Cell membrane</location>
        <topology evidence="1">Multi-pass membrane protein</topology>
    </subcellularLocation>
</comment>
<dbReference type="GO" id="GO:0005680">
    <property type="term" value="C:anaphase-promoting complex"/>
    <property type="evidence" value="ECO:0007669"/>
    <property type="project" value="InterPro"/>
</dbReference>
<comment type="caution">
    <text evidence="13">The sequence shown here is derived from an EMBL/GenBank/DDBJ whole genome shotgun (WGS) entry which is preliminary data.</text>
</comment>
<dbReference type="Proteomes" id="UP000821837">
    <property type="component" value="Unassembled WGS sequence"/>
</dbReference>
<keyword evidence="5 12" id="KW-0812">Transmembrane</keyword>
<evidence type="ECO:0000256" key="2">
    <source>
        <dbReference type="ARBA" id="ARBA00006513"/>
    </source>
</evidence>
<dbReference type="Pfam" id="PF15243">
    <property type="entry name" value="ANAPC15"/>
    <property type="match status" value="1"/>
</dbReference>
<evidence type="ECO:0000313" key="13">
    <source>
        <dbReference type="EMBL" id="KAH7969283.1"/>
    </source>
</evidence>